<dbReference type="Proteomes" id="UP001295444">
    <property type="component" value="Chromosome 06"/>
</dbReference>
<feature type="compositionally biased region" description="Basic residues" evidence="1">
    <location>
        <begin position="119"/>
        <end position="132"/>
    </location>
</feature>
<feature type="region of interest" description="Disordered" evidence="1">
    <location>
        <begin position="1"/>
        <end position="132"/>
    </location>
</feature>
<keyword evidence="3" id="KW-1185">Reference proteome</keyword>
<proteinExistence type="predicted"/>
<dbReference type="EMBL" id="OW240917">
    <property type="protein sequence ID" value="CAH2300252.1"/>
    <property type="molecule type" value="Genomic_DNA"/>
</dbReference>
<evidence type="ECO:0000256" key="1">
    <source>
        <dbReference type="SAM" id="MobiDB-lite"/>
    </source>
</evidence>
<accession>A0AAD1SF27</accession>
<dbReference type="AlphaFoldDB" id="A0AAD1SF27"/>
<evidence type="ECO:0000313" key="3">
    <source>
        <dbReference type="Proteomes" id="UP001295444"/>
    </source>
</evidence>
<evidence type="ECO:0000313" key="2">
    <source>
        <dbReference type="EMBL" id="CAH2300252.1"/>
    </source>
</evidence>
<name>A0AAD1SF27_PELCU</name>
<organism evidence="2 3">
    <name type="scientific">Pelobates cultripes</name>
    <name type="common">Western spadefoot toad</name>
    <dbReference type="NCBI Taxonomy" id="61616"/>
    <lineage>
        <taxon>Eukaryota</taxon>
        <taxon>Metazoa</taxon>
        <taxon>Chordata</taxon>
        <taxon>Craniata</taxon>
        <taxon>Vertebrata</taxon>
        <taxon>Euteleostomi</taxon>
        <taxon>Amphibia</taxon>
        <taxon>Batrachia</taxon>
        <taxon>Anura</taxon>
        <taxon>Pelobatoidea</taxon>
        <taxon>Pelobatidae</taxon>
        <taxon>Pelobates</taxon>
    </lineage>
</organism>
<gene>
    <name evidence="2" type="ORF">PECUL_23A043037</name>
</gene>
<sequence>MQAPPNYSAKSPKTPKIKAQTDPKPRQSRPPIPPKAIDAFFSTKGPARTKTENRGLPHVVPAKPGSTPPATGERREPSPSTTRGLTPHASDGSPLAKDGGCGAQRHRNDVPEAHATPTHTRRARTAGHWYKA</sequence>
<reference evidence="2" key="1">
    <citation type="submission" date="2022-03" db="EMBL/GenBank/DDBJ databases">
        <authorList>
            <person name="Alioto T."/>
            <person name="Alioto T."/>
            <person name="Gomez Garrido J."/>
        </authorList>
    </citation>
    <scope>NUCLEOTIDE SEQUENCE</scope>
</reference>
<protein>
    <submittedName>
        <fullName evidence="2">Uncharacterized protein</fullName>
    </submittedName>
</protein>